<dbReference type="Gene3D" id="3.40.50.150">
    <property type="entry name" value="Vaccinia Virus protein VP39"/>
    <property type="match status" value="1"/>
</dbReference>
<evidence type="ECO:0000256" key="5">
    <source>
        <dbReference type="ARBA" id="ARBA00022747"/>
    </source>
</evidence>
<proteinExistence type="inferred from homology"/>
<keyword evidence="5" id="KW-0680">Restriction system</keyword>
<dbReference type="InterPro" id="IPR029063">
    <property type="entry name" value="SAM-dependent_MTases_sf"/>
</dbReference>
<evidence type="ECO:0000256" key="7">
    <source>
        <dbReference type="RuleBase" id="RU000416"/>
    </source>
</evidence>
<dbReference type="GO" id="GO:0044027">
    <property type="term" value="P:negative regulation of gene expression via chromosomal CpG island methylation"/>
    <property type="evidence" value="ECO:0007669"/>
    <property type="project" value="TreeGrafter"/>
</dbReference>
<gene>
    <name evidence="9" type="ORF">SAMN06296378_1258</name>
</gene>
<name>A0A2C8ZB45_9MICO</name>
<keyword evidence="10" id="KW-1185">Reference proteome</keyword>
<dbReference type="Proteomes" id="UP000219440">
    <property type="component" value="Unassembled WGS sequence"/>
</dbReference>
<dbReference type="PRINTS" id="PR00105">
    <property type="entry name" value="C5METTRFRASE"/>
</dbReference>
<dbReference type="PANTHER" id="PTHR10629">
    <property type="entry name" value="CYTOSINE-SPECIFIC METHYLTRANSFERASE"/>
    <property type="match status" value="1"/>
</dbReference>
<dbReference type="NCBIfam" id="TIGR00675">
    <property type="entry name" value="dcm"/>
    <property type="match status" value="1"/>
</dbReference>
<dbReference type="GO" id="GO:0003886">
    <property type="term" value="F:DNA (cytosine-5-)-methyltransferase activity"/>
    <property type="evidence" value="ECO:0007669"/>
    <property type="project" value="UniProtKB-EC"/>
</dbReference>
<dbReference type="EC" id="2.1.1.37" evidence="1"/>
<evidence type="ECO:0000256" key="1">
    <source>
        <dbReference type="ARBA" id="ARBA00011975"/>
    </source>
</evidence>
<sequence>MKKPIPVIDLFAGPGGLNEGFSRLGEDEGDPDFDTIGSFEMESSAIKTLTLRAVYRQLLRNGGVPPSYYDHIRGDLAWESFVADERVAEALEVASDHIHQVELGSEDDDSDDLIRGALDSSGVTLESPWVLIGGPPCQAYSLAGRSRRVNDDSFASDKKHFLYREYLRIISTFAPPVFVMENVKGLLSSQSEGSGTFDRIMRDLCEPGDGLKYEVHSLVIDKRPSQLKPSDFVIRAEQYGVPQRRHRIILVGVREGFFDQAQVGKLTPSNPVTVADALLGMPEIRSGISRSKTDDQAEWEAVRTLASSPAQLPPAPTSRGGKSLRRQSVPAGLFGEWTMDDDLKEVIQHESRDHMVEDLKRYWFAADKARRDGVSPKLAQFPPHLQPKHKNADNEARPFQDRFRVQVANDPGTTVVSHISKDGHYYIHPDPNQMRSLTVREAARLQSFPDNYFFVGSRTQQYHQVGNAVPPLLANQIAKVIRELFH</sequence>
<evidence type="ECO:0000256" key="2">
    <source>
        <dbReference type="ARBA" id="ARBA00022603"/>
    </source>
</evidence>
<dbReference type="AlphaFoldDB" id="A0A2C8ZB45"/>
<keyword evidence="4 6" id="KW-0949">S-adenosyl-L-methionine</keyword>
<evidence type="ECO:0000256" key="3">
    <source>
        <dbReference type="ARBA" id="ARBA00022679"/>
    </source>
</evidence>
<dbReference type="SUPFAM" id="SSF53335">
    <property type="entry name" value="S-adenosyl-L-methionine-dependent methyltransferases"/>
    <property type="match status" value="1"/>
</dbReference>
<dbReference type="GO" id="GO:0009307">
    <property type="term" value="P:DNA restriction-modification system"/>
    <property type="evidence" value="ECO:0007669"/>
    <property type="project" value="UniProtKB-KW"/>
</dbReference>
<dbReference type="Pfam" id="PF00145">
    <property type="entry name" value="DNA_methylase"/>
    <property type="match status" value="1"/>
</dbReference>
<evidence type="ECO:0000256" key="8">
    <source>
        <dbReference type="SAM" id="MobiDB-lite"/>
    </source>
</evidence>
<reference evidence="9 10" key="1">
    <citation type="submission" date="2017-09" db="EMBL/GenBank/DDBJ databases">
        <authorList>
            <person name="Ehlers B."/>
            <person name="Leendertz F.H."/>
        </authorList>
    </citation>
    <scope>NUCLEOTIDE SEQUENCE [LARGE SCALE GENOMIC DNA]</scope>
    <source>
        <strain evidence="9 10">CGMCC 1.05381</strain>
    </source>
</reference>
<evidence type="ECO:0000313" key="10">
    <source>
        <dbReference type="Proteomes" id="UP000219440"/>
    </source>
</evidence>
<dbReference type="OrthoDB" id="9813719at2"/>
<feature type="region of interest" description="Disordered" evidence="8">
    <location>
        <begin position="305"/>
        <end position="327"/>
    </location>
</feature>
<dbReference type="InterPro" id="IPR001525">
    <property type="entry name" value="C5_MeTfrase"/>
</dbReference>
<feature type="active site" evidence="6">
    <location>
        <position position="137"/>
    </location>
</feature>
<dbReference type="GO" id="GO:0003677">
    <property type="term" value="F:DNA binding"/>
    <property type="evidence" value="ECO:0007669"/>
    <property type="project" value="TreeGrafter"/>
</dbReference>
<comment type="similarity">
    <text evidence="6 7">Belongs to the class I-like SAM-binding methyltransferase superfamily. C5-methyltransferase family.</text>
</comment>
<keyword evidence="3 6" id="KW-0808">Transferase</keyword>
<dbReference type="RefSeq" id="WP_097060362.1">
    <property type="nucleotide sequence ID" value="NZ_BMLC01000001.1"/>
</dbReference>
<evidence type="ECO:0000256" key="6">
    <source>
        <dbReference type="PROSITE-ProRule" id="PRU01016"/>
    </source>
</evidence>
<organism evidence="9 10">
    <name type="scientific">Salinibacterium xinjiangense</name>
    <dbReference type="NCBI Taxonomy" id="386302"/>
    <lineage>
        <taxon>Bacteria</taxon>
        <taxon>Bacillati</taxon>
        <taxon>Actinomycetota</taxon>
        <taxon>Actinomycetes</taxon>
        <taxon>Micrococcales</taxon>
        <taxon>Microbacteriaceae</taxon>
        <taxon>Salinibacterium</taxon>
    </lineage>
</organism>
<protein>
    <recommendedName>
        <fullName evidence="1">DNA (cytosine-5-)-methyltransferase</fullName>
        <ecNumber evidence="1">2.1.1.37</ecNumber>
    </recommendedName>
</protein>
<dbReference type="GO" id="GO:0032259">
    <property type="term" value="P:methylation"/>
    <property type="evidence" value="ECO:0007669"/>
    <property type="project" value="UniProtKB-KW"/>
</dbReference>
<dbReference type="EMBL" id="OCST01000002">
    <property type="protein sequence ID" value="SOE61394.1"/>
    <property type="molecule type" value="Genomic_DNA"/>
</dbReference>
<dbReference type="Gene3D" id="3.90.120.10">
    <property type="entry name" value="DNA Methylase, subunit A, domain 2"/>
    <property type="match status" value="1"/>
</dbReference>
<dbReference type="InterPro" id="IPR050390">
    <property type="entry name" value="C5-Methyltransferase"/>
</dbReference>
<evidence type="ECO:0000256" key="4">
    <source>
        <dbReference type="ARBA" id="ARBA00022691"/>
    </source>
</evidence>
<dbReference type="PROSITE" id="PS51679">
    <property type="entry name" value="SAM_MT_C5"/>
    <property type="match status" value="1"/>
</dbReference>
<dbReference type="PANTHER" id="PTHR10629:SF52">
    <property type="entry name" value="DNA (CYTOSINE-5)-METHYLTRANSFERASE 1"/>
    <property type="match status" value="1"/>
</dbReference>
<keyword evidence="2 6" id="KW-0489">Methyltransferase</keyword>
<evidence type="ECO:0000313" key="9">
    <source>
        <dbReference type="EMBL" id="SOE61394.1"/>
    </source>
</evidence>
<accession>A0A2C8ZB45</accession>